<reference evidence="2" key="1">
    <citation type="journal article" date="2014" name="Front. Microbiol.">
        <title>High frequency of phylogenetically diverse reductive dehalogenase-homologous genes in deep subseafloor sedimentary metagenomes.</title>
        <authorList>
            <person name="Kawai M."/>
            <person name="Futagami T."/>
            <person name="Toyoda A."/>
            <person name="Takaki Y."/>
            <person name="Nishi S."/>
            <person name="Hori S."/>
            <person name="Arai W."/>
            <person name="Tsubouchi T."/>
            <person name="Morono Y."/>
            <person name="Uchiyama I."/>
            <person name="Ito T."/>
            <person name="Fujiyama A."/>
            <person name="Inagaki F."/>
            <person name="Takami H."/>
        </authorList>
    </citation>
    <scope>NUCLEOTIDE SEQUENCE</scope>
    <source>
        <strain evidence="2">Expedition CK06-06</strain>
    </source>
</reference>
<evidence type="ECO:0000259" key="1">
    <source>
        <dbReference type="Pfam" id="PF18914"/>
    </source>
</evidence>
<dbReference type="EMBL" id="BARS01019876">
    <property type="protein sequence ID" value="GAF95742.1"/>
    <property type="molecule type" value="Genomic_DNA"/>
</dbReference>
<protein>
    <recommendedName>
        <fullName evidence="1">DUF5666 domain-containing protein</fullName>
    </recommendedName>
</protein>
<accession>X0U5U6</accession>
<comment type="caution">
    <text evidence="2">The sequence shown here is derived from an EMBL/GenBank/DDBJ whole genome shotgun (WGS) entry which is preliminary data.</text>
</comment>
<gene>
    <name evidence="2" type="ORF">S01H1_32134</name>
</gene>
<organism evidence="2">
    <name type="scientific">marine sediment metagenome</name>
    <dbReference type="NCBI Taxonomy" id="412755"/>
    <lineage>
        <taxon>unclassified sequences</taxon>
        <taxon>metagenomes</taxon>
        <taxon>ecological metagenomes</taxon>
    </lineage>
</organism>
<dbReference type="InterPro" id="IPR043724">
    <property type="entry name" value="DUF5666"/>
</dbReference>
<evidence type="ECO:0000313" key="2">
    <source>
        <dbReference type="EMBL" id="GAF95742.1"/>
    </source>
</evidence>
<proteinExistence type="predicted"/>
<feature type="domain" description="DUF5666" evidence="1">
    <location>
        <begin position="78"/>
        <end position="141"/>
    </location>
</feature>
<dbReference type="AlphaFoldDB" id="X0U5U6"/>
<feature type="non-terminal residue" evidence="2">
    <location>
        <position position="149"/>
    </location>
</feature>
<sequence length="149" mass="15623">MKKIWIGAAALLIVVAVGAVAFWAGMSYGKSQVNQDLAGFMQERFGGQSDQHPGAMMPRQAGRGDAPQFGGGMMGTMGTIETVEGETLVINSNEGLIRVQTTDTTLIEKNMAVGVGDLEVGEMVVVSGPRNEDGSITARSVMSVGAFRL</sequence>
<name>X0U5U6_9ZZZZ</name>
<dbReference type="Pfam" id="PF18914">
    <property type="entry name" value="DUF5666"/>
    <property type="match status" value="1"/>
</dbReference>